<organism evidence="2 3">
    <name type="scientific">Mikania micrantha</name>
    <name type="common">bitter vine</name>
    <dbReference type="NCBI Taxonomy" id="192012"/>
    <lineage>
        <taxon>Eukaryota</taxon>
        <taxon>Viridiplantae</taxon>
        <taxon>Streptophyta</taxon>
        <taxon>Embryophyta</taxon>
        <taxon>Tracheophyta</taxon>
        <taxon>Spermatophyta</taxon>
        <taxon>Magnoliopsida</taxon>
        <taxon>eudicotyledons</taxon>
        <taxon>Gunneridae</taxon>
        <taxon>Pentapetalae</taxon>
        <taxon>asterids</taxon>
        <taxon>campanulids</taxon>
        <taxon>Asterales</taxon>
        <taxon>Asteraceae</taxon>
        <taxon>Asteroideae</taxon>
        <taxon>Heliantheae alliance</taxon>
        <taxon>Eupatorieae</taxon>
        <taxon>Mikania</taxon>
    </lineage>
</organism>
<reference evidence="2 3" key="1">
    <citation type="submission" date="2019-05" db="EMBL/GenBank/DDBJ databases">
        <title>Mikania micrantha, genome provides insights into the molecular mechanism of rapid growth.</title>
        <authorList>
            <person name="Liu B."/>
        </authorList>
    </citation>
    <scope>NUCLEOTIDE SEQUENCE [LARGE SCALE GENOMIC DNA]</scope>
    <source>
        <strain evidence="2">NLD-2019</strain>
        <tissue evidence="2">Leaf</tissue>
    </source>
</reference>
<dbReference type="AlphaFoldDB" id="A0A5N6N4C3"/>
<dbReference type="OrthoDB" id="1917367at2759"/>
<comment type="caution">
    <text evidence="2">The sequence shown here is derived from an EMBL/GenBank/DDBJ whole genome shotgun (WGS) entry which is preliminary data.</text>
</comment>
<proteinExistence type="predicted"/>
<evidence type="ECO:0000259" key="1">
    <source>
        <dbReference type="Pfam" id="PF07727"/>
    </source>
</evidence>
<gene>
    <name evidence="2" type="ORF">E3N88_24970</name>
</gene>
<dbReference type="Proteomes" id="UP000326396">
    <property type="component" value="Linkage Group LG3"/>
</dbReference>
<dbReference type="InterPro" id="IPR013103">
    <property type="entry name" value="RVT_2"/>
</dbReference>
<name>A0A5N6N4C3_9ASTR</name>
<keyword evidence="3" id="KW-1185">Reference proteome</keyword>
<dbReference type="EMBL" id="SZYD01000013">
    <property type="protein sequence ID" value="KAD4384802.1"/>
    <property type="molecule type" value="Genomic_DNA"/>
</dbReference>
<sequence>MNKEQMKRTTMKRTMGRMNKQLTQMKNMSNQTELIPPAQCKEPDRHPKIGSVQGTNLRRSTRQVVTPRKLHDYYCDDDIEEEMLMLVKENEPASFEEAKNNKEWIRAMQAQIESIEKNKTWALVNRPPEVKPVGVKWVFKVKKNPDGSINIYKARLVAKGFVHKYGVDYEEVFAPVA</sequence>
<evidence type="ECO:0000313" key="2">
    <source>
        <dbReference type="EMBL" id="KAD4384802.1"/>
    </source>
</evidence>
<feature type="domain" description="Reverse transcriptase Ty1/copia-type" evidence="1">
    <location>
        <begin position="118"/>
        <end position="177"/>
    </location>
</feature>
<evidence type="ECO:0000313" key="3">
    <source>
        <dbReference type="Proteomes" id="UP000326396"/>
    </source>
</evidence>
<dbReference type="Pfam" id="PF07727">
    <property type="entry name" value="RVT_2"/>
    <property type="match status" value="1"/>
</dbReference>
<accession>A0A5N6N4C3</accession>
<protein>
    <recommendedName>
        <fullName evidence="1">Reverse transcriptase Ty1/copia-type domain-containing protein</fullName>
    </recommendedName>
</protein>